<feature type="transmembrane region" description="Helical" evidence="8">
    <location>
        <begin position="104"/>
        <end position="123"/>
    </location>
</feature>
<organism evidence="9">
    <name type="scientific">Neisseria leonii</name>
    <dbReference type="NCBI Taxonomy" id="2995413"/>
    <lineage>
        <taxon>Bacteria</taxon>
        <taxon>Pseudomonadati</taxon>
        <taxon>Pseudomonadota</taxon>
        <taxon>Betaproteobacteria</taxon>
        <taxon>Neisseriales</taxon>
        <taxon>Neisseriaceae</taxon>
        <taxon>Neisseria</taxon>
    </lineage>
</organism>
<dbReference type="EMBL" id="JAPQFL010000002">
    <property type="protein sequence ID" value="MDD9327461.1"/>
    <property type="molecule type" value="Genomic_DNA"/>
</dbReference>
<comment type="similarity">
    <text evidence="2 8">Belongs to the 4-toluene sulfonate uptake permease (TSUP) (TC 2.A.102) family.</text>
</comment>
<keyword evidence="7 8" id="KW-0472">Membrane</keyword>
<comment type="subcellular location">
    <subcellularLocation>
        <location evidence="1 8">Cell membrane</location>
        <topology evidence="1 8">Multi-pass membrane protein</topology>
    </subcellularLocation>
</comment>
<sequence>MDWTLWHYAAVAALGVAAGIINILAGGGSNLILPVLMIFGVPPDVANGTNRVGVLFQSLAGIRGFRRAGRLPTQDWKGVMLPLVAGGLAGSVLASVLPNAVLKPALLLTMLGVAALILVKPSLLLAADGTAVRTVAATPWARPVLFAAGIYGGFVQAGAGFLLLPIFAGLLCYDLVRANALKVLCTLSFTAVSLAVFLWYGKIWWGVGLVLAAGNTLGAEIGVRLALKLSPAVMRWLLFVMTLAAVAGAMWQ</sequence>
<dbReference type="Proteomes" id="UP001149607">
    <property type="component" value="Chromosome"/>
</dbReference>
<dbReference type="PANTHER" id="PTHR30269">
    <property type="entry name" value="TRANSMEMBRANE PROTEIN YFCA"/>
    <property type="match status" value="1"/>
</dbReference>
<feature type="transmembrane region" description="Helical" evidence="8">
    <location>
        <begin position="79"/>
        <end position="98"/>
    </location>
</feature>
<evidence type="ECO:0000256" key="3">
    <source>
        <dbReference type="ARBA" id="ARBA00022448"/>
    </source>
</evidence>
<evidence type="ECO:0000256" key="8">
    <source>
        <dbReference type="RuleBase" id="RU363041"/>
    </source>
</evidence>
<feature type="transmembrane region" description="Helical" evidence="8">
    <location>
        <begin position="6"/>
        <end position="25"/>
    </location>
</feature>
<evidence type="ECO:0000256" key="7">
    <source>
        <dbReference type="ARBA" id="ARBA00023136"/>
    </source>
</evidence>
<name>A0A9X4ID94_9NEIS</name>
<dbReference type="InterPro" id="IPR052017">
    <property type="entry name" value="TSUP"/>
</dbReference>
<evidence type="ECO:0000256" key="4">
    <source>
        <dbReference type="ARBA" id="ARBA00022475"/>
    </source>
</evidence>
<accession>A0A9X4ID94</accession>
<gene>
    <name evidence="9" type="ORF">ORY91_000860</name>
    <name evidence="10" type="ORF">V9W64_07920</name>
</gene>
<keyword evidence="6 8" id="KW-1133">Transmembrane helix</keyword>
<evidence type="ECO:0000256" key="6">
    <source>
        <dbReference type="ARBA" id="ARBA00022989"/>
    </source>
</evidence>
<reference evidence="10" key="2">
    <citation type="submission" date="2024-02" db="EMBL/GenBank/DDBJ databases">
        <title>Neisseria leonii sp. nov.</title>
        <authorList>
            <person name="Boutroux M."/>
            <person name="Favre-Rochex S."/>
            <person name="Gorgette O."/>
            <person name="Touak G."/>
            <person name="Muhle E."/>
            <person name="Chesneau O."/>
            <person name="Clermont D."/>
            <person name="Rahi P."/>
        </authorList>
    </citation>
    <scope>NUCLEOTIDE SEQUENCE</scope>
    <source>
        <strain evidence="10">51.81</strain>
    </source>
</reference>
<keyword evidence="3" id="KW-0813">Transport</keyword>
<evidence type="ECO:0000313" key="11">
    <source>
        <dbReference type="Proteomes" id="UP001149607"/>
    </source>
</evidence>
<keyword evidence="5 8" id="KW-0812">Transmembrane</keyword>
<proteinExistence type="inferred from homology"/>
<feature type="transmembrane region" description="Helical" evidence="8">
    <location>
        <begin position="233"/>
        <end position="251"/>
    </location>
</feature>
<dbReference type="GO" id="GO:0005886">
    <property type="term" value="C:plasma membrane"/>
    <property type="evidence" value="ECO:0007669"/>
    <property type="project" value="UniProtKB-SubCell"/>
</dbReference>
<reference evidence="9" key="1">
    <citation type="submission" date="2022-10" db="EMBL/GenBank/DDBJ databases">
        <authorList>
            <person name="Boutroux M."/>
        </authorList>
    </citation>
    <scope>NUCLEOTIDE SEQUENCE</scope>
    <source>
        <strain evidence="9">51.81</strain>
    </source>
</reference>
<evidence type="ECO:0000256" key="1">
    <source>
        <dbReference type="ARBA" id="ARBA00004651"/>
    </source>
</evidence>
<feature type="transmembrane region" description="Helical" evidence="8">
    <location>
        <begin position="180"/>
        <end position="200"/>
    </location>
</feature>
<dbReference type="AlphaFoldDB" id="A0A9X4ID94"/>
<protein>
    <recommendedName>
        <fullName evidence="8">Probable membrane transporter protein</fullName>
    </recommendedName>
</protein>
<dbReference type="EMBL" id="CP146598">
    <property type="protein sequence ID" value="WWY02628.1"/>
    <property type="molecule type" value="Genomic_DNA"/>
</dbReference>
<dbReference type="InterPro" id="IPR002781">
    <property type="entry name" value="TM_pro_TauE-like"/>
</dbReference>
<evidence type="ECO:0000256" key="2">
    <source>
        <dbReference type="ARBA" id="ARBA00009142"/>
    </source>
</evidence>
<dbReference type="Pfam" id="PF01925">
    <property type="entry name" value="TauE"/>
    <property type="match status" value="1"/>
</dbReference>
<feature type="transmembrane region" description="Helical" evidence="8">
    <location>
        <begin position="144"/>
        <end position="168"/>
    </location>
</feature>
<dbReference type="PANTHER" id="PTHR30269:SF0">
    <property type="entry name" value="MEMBRANE TRANSPORTER PROTEIN YFCA-RELATED"/>
    <property type="match status" value="1"/>
</dbReference>
<evidence type="ECO:0000313" key="10">
    <source>
        <dbReference type="EMBL" id="WWY02628.1"/>
    </source>
</evidence>
<evidence type="ECO:0000256" key="5">
    <source>
        <dbReference type="ARBA" id="ARBA00022692"/>
    </source>
</evidence>
<feature type="transmembrane region" description="Helical" evidence="8">
    <location>
        <begin position="207"/>
        <end position="227"/>
    </location>
</feature>
<evidence type="ECO:0000313" key="9">
    <source>
        <dbReference type="EMBL" id="MDD9327461.1"/>
    </source>
</evidence>
<dbReference type="RefSeq" id="WP_274584723.1">
    <property type="nucleotide sequence ID" value="NZ_CP146598.1"/>
</dbReference>
<keyword evidence="4 8" id="KW-1003">Cell membrane</keyword>
<keyword evidence="11" id="KW-1185">Reference proteome</keyword>